<keyword evidence="8" id="KW-1185">Reference proteome</keyword>
<dbReference type="EMBL" id="CP001098">
    <property type="protein sequence ID" value="ACL69019.1"/>
    <property type="molecule type" value="Genomic_DNA"/>
</dbReference>
<dbReference type="Pfam" id="PF04893">
    <property type="entry name" value="Yip1"/>
    <property type="match status" value="1"/>
</dbReference>
<evidence type="ECO:0000256" key="2">
    <source>
        <dbReference type="ARBA" id="ARBA00022692"/>
    </source>
</evidence>
<accession>B8D150</accession>
<proteinExistence type="predicted"/>
<protein>
    <recommendedName>
        <fullName evidence="6">Yip1 domain-containing protein</fullName>
    </recommendedName>
</protein>
<evidence type="ECO:0000256" key="4">
    <source>
        <dbReference type="ARBA" id="ARBA00023136"/>
    </source>
</evidence>
<dbReference type="Proteomes" id="UP000000719">
    <property type="component" value="Chromosome"/>
</dbReference>
<dbReference type="GO" id="GO:0016020">
    <property type="term" value="C:membrane"/>
    <property type="evidence" value="ECO:0007669"/>
    <property type="project" value="UniProtKB-SubCell"/>
</dbReference>
<evidence type="ECO:0000259" key="6">
    <source>
        <dbReference type="Pfam" id="PF04893"/>
    </source>
</evidence>
<comment type="subcellular location">
    <subcellularLocation>
        <location evidence="1">Membrane</location>
        <topology evidence="1">Multi-pass membrane protein</topology>
    </subcellularLocation>
</comment>
<feature type="transmembrane region" description="Helical" evidence="5">
    <location>
        <begin position="82"/>
        <end position="109"/>
    </location>
</feature>
<feature type="transmembrane region" description="Helical" evidence="5">
    <location>
        <begin position="174"/>
        <end position="193"/>
    </location>
</feature>
<keyword evidence="2 5" id="KW-0812">Transmembrane</keyword>
<dbReference type="STRING" id="373903.Hore_02580"/>
<sequence length="226" mass="25471">MSPWSKMVNIFLSPEEVFMDLKEKSDWVVPLVTILVISLLTTFILLPSVIIPKQVEQITNNPNLSLEQKNKSLEIIHGPVNYFITIIGSVLGMFIGVLILSGGLMLIRVIFKGEKVPFKNVFSGAVYTSLIPALGSIITTILSYYQNSLISSFNLSLFVPELNNKFIKMFIERITLFGVWEVILIGLMLSIFYKYSKKKAFSIAFGVYFILILFFIFLSQLLPPGA</sequence>
<feature type="transmembrane region" description="Helical" evidence="5">
    <location>
        <begin position="27"/>
        <end position="51"/>
    </location>
</feature>
<name>B8D150_HALOH</name>
<organism evidence="7 8">
    <name type="scientific">Halothermothrix orenii (strain H 168 / OCM 544 / DSM 9562)</name>
    <dbReference type="NCBI Taxonomy" id="373903"/>
    <lineage>
        <taxon>Bacteria</taxon>
        <taxon>Bacillati</taxon>
        <taxon>Bacillota</taxon>
        <taxon>Clostridia</taxon>
        <taxon>Halanaerobiales</taxon>
        <taxon>Halothermotrichaceae</taxon>
        <taxon>Halothermothrix</taxon>
    </lineage>
</organism>
<dbReference type="HOGENOM" id="CLU_1223331_0_0_9"/>
<feature type="transmembrane region" description="Helical" evidence="5">
    <location>
        <begin position="200"/>
        <end position="222"/>
    </location>
</feature>
<dbReference type="KEGG" id="hor:Hore_02580"/>
<feature type="domain" description="Yip1" evidence="6">
    <location>
        <begin position="9"/>
        <end position="217"/>
    </location>
</feature>
<dbReference type="RefSeq" id="WP_012635207.1">
    <property type="nucleotide sequence ID" value="NC_011899.1"/>
</dbReference>
<dbReference type="AlphaFoldDB" id="B8D150"/>
<keyword evidence="3 5" id="KW-1133">Transmembrane helix</keyword>
<evidence type="ECO:0000313" key="8">
    <source>
        <dbReference type="Proteomes" id="UP000000719"/>
    </source>
</evidence>
<keyword evidence="4 5" id="KW-0472">Membrane</keyword>
<evidence type="ECO:0000256" key="3">
    <source>
        <dbReference type="ARBA" id="ARBA00022989"/>
    </source>
</evidence>
<reference evidence="7 8" key="1">
    <citation type="journal article" date="2009" name="PLoS ONE">
        <title>Genome analysis of the anaerobic thermohalophilic bacterium Halothermothrix orenii.</title>
        <authorList>
            <person name="Mavromatis K."/>
            <person name="Ivanova N."/>
            <person name="Anderson I."/>
            <person name="Lykidis A."/>
            <person name="Hooper S.D."/>
            <person name="Sun H."/>
            <person name="Kunin V."/>
            <person name="Lapidus A."/>
            <person name="Hugenholtz P."/>
            <person name="Patel B."/>
            <person name="Kyrpides N.C."/>
        </authorList>
    </citation>
    <scope>NUCLEOTIDE SEQUENCE [LARGE SCALE GENOMIC DNA]</scope>
    <source>
        <strain evidence="8">H 168 / OCM 544 / DSM 9562</strain>
    </source>
</reference>
<gene>
    <name evidence="7" type="ordered locus">Hore_02580</name>
</gene>
<feature type="transmembrane region" description="Helical" evidence="5">
    <location>
        <begin position="121"/>
        <end position="145"/>
    </location>
</feature>
<evidence type="ECO:0000256" key="1">
    <source>
        <dbReference type="ARBA" id="ARBA00004141"/>
    </source>
</evidence>
<dbReference type="InterPro" id="IPR006977">
    <property type="entry name" value="Yip1_dom"/>
</dbReference>
<evidence type="ECO:0000256" key="5">
    <source>
        <dbReference type="SAM" id="Phobius"/>
    </source>
</evidence>
<evidence type="ECO:0000313" key="7">
    <source>
        <dbReference type="EMBL" id="ACL69019.1"/>
    </source>
</evidence>